<dbReference type="Gene3D" id="1.10.4190.10">
    <property type="entry name" value="Urease accessory protein UreF"/>
    <property type="match status" value="1"/>
</dbReference>
<feature type="region of interest" description="Disordered" evidence="4">
    <location>
        <begin position="95"/>
        <end position="123"/>
    </location>
</feature>
<reference evidence="5" key="1">
    <citation type="submission" date="2023-01" db="EMBL/GenBank/DDBJ databases">
        <title>Exophiala dermititidis isolated from Cystic Fibrosis Patient.</title>
        <authorList>
            <person name="Kurbessoian T."/>
            <person name="Crocker A."/>
            <person name="Murante D."/>
            <person name="Hogan D.A."/>
            <person name="Stajich J.E."/>
        </authorList>
    </citation>
    <scope>NUCLEOTIDE SEQUENCE</scope>
    <source>
        <strain evidence="5">Ex8</strain>
    </source>
</reference>
<protein>
    <recommendedName>
        <fullName evidence="7">Urease accessory protein</fullName>
    </recommendedName>
</protein>
<dbReference type="Proteomes" id="UP001161757">
    <property type="component" value="Unassembled WGS sequence"/>
</dbReference>
<evidence type="ECO:0000256" key="4">
    <source>
        <dbReference type="SAM" id="MobiDB-lite"/>
    </source>
</evidence>
<dbReference type="PANTHER" id="PTHR33620">
    <property type="entry name" value="UREASE ACCESSORY PROTEIN F"/>
    <property type="match status" value="1"/>
</dbReference>
<dbReference type="InterPro" id="IPR002639">
    <property type="entry name" value="UreF"/>
</dbReference>
<feature type="compositionally biased region" description="Low complexity" evidence="4">
    <location>
        <begin position="42"/>
        <end position="54"/>
    </location>
</feature>
<dbReference type="AlphaFoldDB" id="A0AAN6IU44"/>
<feature type="region of interest" description="Disordered" evidence="4">
    <location>
        <begin position="30"/>
        <end position="54"/>
    </location>
</feature>
<comment type="similarity">
    <text evidence="3">Belongs to the UreF family.</text>
</comment>
<keyword evidence="2" id="KW-0143">Chaperone</keyword>
<evidence type="ECO:0000313" key="6">
    <source>
        <dbReference type="Proteomes" id="UP001161757"/>
    </source>
</evidence>
<dbReference type="EMBL" id="JAJGCB010000009">
    <property type="protein sequence ID" value="KAJ8990900.1"/>
    <property type="molecule type" value="Genomic_DNA"/>
</dbReference>
<dbReference type="Pfam" id="PF01730">
    <property type="entry name" value="UreF"/>
    <property type="match status" value="1"/>
</dbReference>
<organism evidence="5 6">
    <name type="scientific">Exophiala dermatitidis</name>
    <name type="common">Black yeast-like fungus</name>
    <name type="synonym">Wangiella dermatitidis</name>
    <dbReference type="NCBI Taxonomy" id="5970"/>
    <lineage>
        <taxon>Eukaryota</taxon>
        <taxon>Fungi</taxon>
        <taxon>Dikarya</taxon>
        <taxon>Ascomycota</taxon>
        <taxon>Pezizomycotina</taxon>
        <taxon>Eurotiomycetes</taxon>
        <taxon>Chaetothyriomycetidae</taxon>
        <taxon>Chaetothyriales</taxon>
        <taxon>Herpotrichiellaceae</taxon>
        <taxon>Exophiala</taxon>
    </lineage>
</organism>
<gene>
    <name evidence="5" type="ORF">HRR80_004963</name>
</gene>
<dbReference type="InterPro" id="IPR038277">
    <property type="entry name" value="UreF_sf"/>
</dbReference>
<evidence type="ECO:0000256" key="1">
    <source>
        <dbReference type="ARBA" id="ARBA00022988"/>
    </source>
</evidence>
<dbReference type="PANTHER" id="PTHR33620:SF1">
    <property type="entry name" value="UREASE ACCESSORY PROTEIN F"/>
    <property type="match status" value="1"/>
</dbReference>
<evidence type="ECO:0008006" key="7">
    <source>
        <dbReference type="Google" id="ProtNLM"/>
    </source>
</evidence>
<accession>A0AAN6IU44</accession>
<evidence type="ECO:0000256" key="3">
    <source>
        <dbReference type="ARBA" id="ARBA00046339"/>
    </source>
</evidence>
<evidence type="ECO:0000313" key="5">
    <source>
        <dbReference type="EMBL" id="KAJ8990900.1"/>
    </source>
</evidence>
<proteinExistence type="inferred from homology"/>
<keyword evidence="1" id="KW-0996">Nickel insertion</keyword>
<comment type="caution">
    <text evidence="5">The sequence shown here is derived from an EMBL/GenBank/DDBJ whole genome shotgun (WGS) entry which is preliminary data.</text>
</comment>
<dbReference type="GO" id="GO:0016151">
    <property type="term" value="F:nickel cation binding"/>
    <property type="evidence" value="ECO:0007669"/>
    <property type="project" value="InterPro"/>
</dbReference>
<name>A0AAN6IU44_EXODE</name>
<evidence type="ECO:0000256" key="2">
    <source>
        <dbReference type="ARBA" id="ARBA00023186"/>
    </source>
</evidence>
<dbReference type="HAMAP" id="MF_01385">
    <property type="entry name" value="UreF"/>
    <property type="match status" value="1"/>
</dbReference>
<sequence length="337" mass="36580">MNARDADALRGRILDLEAQLQTTKALLRRIEGGSGSSRDKSQSQGQGTPFSSSSSIQISVSLPLGPSTHNLMLLSDSALPLGSFAYSSGLESFLAHHKQQQQQQQQQSPHERASGQTSGQTSSQTPLSLFHKFLKLSIQSIAWTNVPYVLAAFRDPLDLMDLDNDLDASTPCTVARRASVAQGRALLSVWEKAFASAAAHRDPDDDSNFDSEAFAAIEVFAKDLKLSAISTSTIKANGHLAPLWGVVSLALGLNLEESAYLFLLNHAKAVVSAAVRASVMGPYMAQTVLASRDLQDLIRRSLETVWFLQPDDAGQVVPAMDLWIGRHEMLYSRIFNS</sequence>
<feature type="compositionally biased region" description="Low complexity" evidence="4">
    <location>
        <begin position="114"/>
        <end position="123"/>
    </location>
</feature>